<name>A0A5S4YQP3_9BRAD</name>
<sequence length="95" mass="10652">MSVHKMKFMLVNDMAPRRPSVCTECSRPLERGYLHDLSTSKRYCGIDCYPQWMVMSGFVGLIASTSPFELAIAWPKLTVDVATALLDSAWRDHGG</sequence>
<proteinExistence type="predicted"/>
<keyword evidence="2" id="KW-1185">Reference proteome</keyword>
<comment type="caution">
    <text evidence="1">The sequence shown here is derived from an EMBL/GenBank/DDBJ whole genome shotgun (WGS) entry which is preliminary data.</text>
</comment>
<accession>A0A5S4YQP3</accession>
<dbReference type="AlphaFoldDB" id="A0A5S4YQP3"/>
<evidence type="ECO:0000313" key="1">
    <source>
        <dbReference type="EMBL" id="TYO66252.1"/>
    </source>
</evidence>
<dbReference type="EMBL" id="VSTH01000038">
    <property type="protein sequence ID" value="TYO66252.1"/>
    <property type="molecule type" value="Genomic_DNA"/>
</dbReference>
<evidence type="ECO:0000313" key="2">
    <source>
        <dbReference type="Proteomes" id="UP000324797"/>
    </source>
</evidence>
<protein>
    <submittedName>
        <fullName evidence="1">Uncharacterized protein</fullName>
    </submittedName>
</protein>
<organism evidence="1 2">
    <name type="scientific">Bradyrhizobium hipponense</name>
    <dbReference type="NCBI Taxonomy" id="2605638"/>
    <lineage>
        <taxon>Bacteria</taxon>
        <taxon>Pseudomonadati</taxon>
        <taxon>Pseudomonadota</taxon>
        <taxon>Alphaproteobacteria</taxon>
        <taxon>Hyphomicrobiales</taxon>
        <taxon>Nitrobacteraceae</taxon>
        <taxon>Bradyrhizobium</taxon>
    </lineage>
</organism>
<dbReference type="Proteomes" id="UP000324797">
    <property type="component" value="Unassembled WGS sequence"/>
</dbReference>
<gene>
    <name evidence="1" type="ORF">FXV83_11995</name>
</gene>
<reference evidence="1 2" key="1">
    <citation type="submission" date="2019-08" db="EMBL/GenBank/DDBJ databases">
        <title>Bradyrhizobium hipponensis sp. nov., a rhizobium isolated from a Lupinus angustifolius root nodule in Tunisia.</title>
        <authorList>
            <person name="Off K."/>
            <person name="Rejili M."/>
            <person name="Mars M."/>
            <person name="Brachmann A."/>
            <person name="Marin M."/>
        </authorList>
    </citation>
    <scope>NUCLEOTIDE SEQUENCE [LARGE SCALE GENOMIC DNA]</scope>
    <source>
        <strain evidence="2">aSej3</strain>
    </source>
</reference>
<dbReference type="RefSeq" id="WP_148739385.1">
    <property type="nucleotide sequence ID" value="NZ_VSTH01000038.1"/>
</dbReference>